<sequence length="104" mass="10789">MQFSSVLALVFATMAASQDVATLFSSTNFEGASYTISGPDDVIGRCTPVADFPVVQSIKVAPGHACVLYNTPDCAVPYAAYNRDTAATIVNGAFAAFECAVAIN</sequence>
<protein>
    <submittedName>
        <fullName evidence="2">SSCRP protein</fullName>
    </submittedName>
</protein>
<dbReference type="InterPro" id="IPR011024">
    <property type="entry name" value="G_crystallin-like"/>
</dbReference>
<reference evidence="2 3" key="1">
    <citation type="journal article" date="2015" name="Genome Announc.">
        <title>Genome sequence and annotation of Trichoderma parareesei, the ancestor of the cellulase producer Trichoderma reesei.</title>
        <authorList>
            <person name="Yang D."/>
            <person name="Pomraning K."/>
            <person name="Kopchinskiy A."/>
            <person name="Karimi Aghcheh R."/>
            <person name="Atanasova L."/>
            <person name="Chenthamara K."/>
            <person name="Baker S.E."/>
            <person name="Zhang R."/>
            <person name="Shen Q."/>
            <person name="Freitag M."/>
            <person name="Kubicek C.P."/>
            <person name="Druzhinina I.S."/>
        </authorList>
    </citation>
    <scope>NUCLEOTIDE SEQUENCE [LARGE SCALE GENOMIC DNA]</scope>
    <source>
        <strain evidence="2 3">CBS 125925</strain>
    </source>
</reference>
<feature type="signal peptide" evidence="1">
    <location>
        <begin position="1"/>
        <end position="17"/>
    </location>
</feature>
<evidence type="ECO:0000256" key="1">
    <source>
        <dbReference type="SAM" id="SignalP"/>
    </source>
</evidence>
<evidence type="ECO:0000313" key="2">
    <source>
        <dbReference type="EMBL" id="OTA00224.1"/>
    </source>
</evidence>
<accession>A0A2H2ZLJ6</accession>
<name>A0A2H2ZLJ6_TRIPA</name>
<gene>
    <name evidence="2" type="ORF">A9Z42_0060380</name>
</gene>
<dbReference type="EMBL" id="LFMI01000054">
    <property type="protein sequence ID" value="OTA00224.1"/>
    <property type="molecule type" value="Genomic_DNA"/>
</dbReference>
<dbReference type="Gene3D" id="2.60.20.10">
    <property type="entry name" value="Crystallins"/>
    <property type="match status" value="1"/>
</dbReference>
<keyword evidence="1" id="KW-0732">Signal</keyword>
<dbReference type="AlphaFoldDB" id="A0A2H2ZLJ6"/>
<evidence type="ECO:0000313" key="3">
    <source>
        <dbReference type="Proteomes" id="UP000219286"/>
    </source>
</evidence>
<keyword evidence="3" id="KW-1185">Reference proteome</keyword>
<proteinExistence type="predicted"/>
<dbReference type="OrthoDB" id="4880483at2759"/>
<dbReference type="Proteomes" id="UP000219286">
    <property type="component" value="Unassembled WGS sequence"/>
</dbReference>
<feature type="chain" id="PRO_5013655510" evidence="1">
    <location>
        <begin position="18"/>
        <end position="104"/>
    </location>
</feature>
<dbReference type="SUPFAM" id="SSF49695">
    <property type="entry name" value="gamma-Crystallin-like"/>
    <property type="match status" value="1"/>
</dbReference>
<organism evidence="2 3">
    <name type="scientific">Trichoderma parareesei</name>
    <name type="common">Filamentous fungus</name>
    <dbReference type="NCBI Taxonomy" id="858221"/>
    <lineage>
        <taxon>Eukaryota</taxon>
        <taxon>Fungi</taxon>
        <taxon>Dikarya</taxon>
        <taxon>Ascomycota</taxon>
        <taxon>Pezizomycotina</taxon>
        <taxon>Sordariomycetes</taxon>
        <taxon>Hypocreomycetidae</taxon>
        <taxon>Hypocreales</taxon>
        <taxon>Hypocreaceae</taxon>
        <taxon>Trichoderma</taxon>
    </lineage>
</organism>
<comment type="caution">
    <text evidence="2">The sequence shown here is derived from an EMBL/GenBank/DDBJ whole genome shotgun (WGS) entry which is preliminary data.</text>
</comment>